<dbReference type="GO" id="GO:0005576">
    <property type="term" value="C:extracellular region"/>
    <property type="evidence" value="ECO:0007669"/>
    <property type="project" value="InterPro"/>
</dbReference>
<dbReference type="Pfam" id="PF02839">
    <property type="entry name" value="CBM_5_12"/>
    <property type="match status" value="1"/>
</dbReference>
<dbReference type="SUPFAM" id="SSF81296">
    <property type="entry name" value="E set domains"/>
    <property type="match status" value="1"/>
</dbReference>
<dbReference type="GO" id="GO:0030246">
    <property type="term" value="F:carbohydrate binding"/>
    <property type="evidence" value="ECO:0007669"/>
    <property type="project" value="InterPro"/>
</dbReference>
<comment type="caution">
    <text evidence="6">The sequence shown here is derived from an EMBL/GenBank/DDBJ whole genome shotgun (WGS) entry which is preliminary data.</text>
</comment>
<feature type="region of interest" description="Disordered" evidence="3">
    <location>
        <begin position="172"/>
        <end position="220"/>
    </location>
</feature>
<sequence>MQRKFALPALTVAAVTGSLFVAVSPASAHGYISSPPSRQANCASGAVAGCGDIVYEPQSVEAPQGSMQCNGGGSRFTVLNDSAKSWPATTVGTSVTFNWVITARHATATWEYFIGNTKVASFNDNGAQPGATKSHTVSFAGYSGRQTVLARWNVKDTINAFYSCVDLNFGGTTTNPTPTPTTTSSPTPSPTVTSSPTVSPTASPTATPTPTSTSTSGTTTWAAGTSYKVGDRVTYNGVTYSCRQAHTALSGWEPPYVAALWAAV</sequence>
<keyword evidence="1 4" id="KW-0732">Signal</keyword>
<dbReference type="Proteomes" id="UP000249341">
    <property type="component" value="Unassembled WGS sequence"/>
</dbReference>
<dbReference type="RefSeq" id="WP_111653105.1">
    <property type="nucleotide sequence ID" value="NZ_JACHWI010000003.1"/>
</dbReference>
<evidence type="ECO:0000313" key="7">
    <source>
        <dbReference type="Proteomes" id="UP000249341"/>
    </source>
</evidence>
<dbReference type="SMART" id="SM00495">
    <property type="entry name" value="ChtBD3"/>
    <property type="match status" value="1"/>
</dbReference>
<dbReference type="EMBL" id="QLMJ01000018">
    <property type="protein sequence ID" value="RAK29428.1"/>
    <property type="molecule type" value="Genomic_DNA"/>
</dbReference>
<dbReference type="GO" id="GO:0004553">
    <property type="term" value="F:hydrolase activity, hydrolyzing O-glycosyl compounds"/>
    <property type="evidence" value="ECO:0007669"/>
    <property type="project" value="InterPro"/>
</dbReference>
<feature type="domain" description="Chitin-binding type-3" evidence="5">
    <location>
        <begin position="218"/>
        <end position="264"/>
    </location>
</feature>
<proteinExistence type="predicted"/>
<name>A0A327ZB86_9ACTN</name>
<dbReference type="CDD" id="cd21177">
    <property type="entry name" value="LPMO_AA10"/>
    <property type="match status" value="1"/>
</dbReference>
<dbReference type="CDD" id="cd12214">
    <property type="entry name" value="ChiA1_BD"/>
    <property type="match status" value="1"/>
</dbReference>
<evidence type="ECO:0000256" key="1">
    <source>
        <dbReference type="ARBA" id="ARBA00022729"/>
    </source>
</evidence>
<gene>
    <name evidence="6" type="ORF">B0I29_118220</name>
</gene>
<evidence type="ECO:0000256" key="2">
    <source>
        <dbReference type="ARBA" id="ARBA00022801"/>
    </source>
</evidence>
<accession>A0A327ZB86</accession>
<keyword evidence="7" id="KW-1185">Reference proteome</keyword>
<dbReference type="Gene3D" id="2.10.10.20">
    <property type="entry name" value="Carbohydrate-binding module superfamily 5/12"/>
    <property type="match status" value="1"/>
</dbReference>
<protein>
    <submittedName>
        <fullName evidence="6">Chitin-binding protein</fullName>
    </submittedName>
</protein>
<organism evidence="6 7">
    <name type="scientific">Actinoplanes lutulentus</name>
    <dbReference type="NCBI Taxonomy" id="1287878"/>
    <lineage>
        <taxon>Bacteria</taxon>
        <taxon>Bacillati</taxon>
        <taxon>Actinomycetota</taxon>
        <taxon>Actinomycetes</taxon>
        <taxon>Micromonosporales</taxon>
        <taxon>Micromonosporaceae</taxon>
        <taxon>Actinoplanes</taxon>
    </lineage>
</organism>
<feature type="signal peptide" evidence="4">
    <location>
        <begin position="1"/>
        <end position="28"/>
    </location>
</feature>
<dbReference type="PANTHER" id="PTHR34823:SF1">
    <property type="entry name" value="CHITIN-BINDING TYPE-4 DOMAIN-CONTAINING PROTEIN"/>
    <property type="match status" value="1"/>
</dbReference>
<dbReference type="Pfam" id="PF03067">
    <property type="entry name" value="LPMO_10"/>
    <property type="match status" value="1"/>
</dbReference>
<dbReference type="InterPro" id="IPR051024">
    <property type="entry name" value="GlcNAc_Chitin_IntDeg"/>
</dbReference>
<dbReference type="Gene3D" id="2.70.50.50">
    <property type="entry name" value="chitin-binding protein cbp21"/>
    <property type="match status" value="1"/>
</dbReference>
<dbReference type="GO" id="GO:0005975">
    <property type="term" value="P:carbohydrate metabolic process"/>
    <property type="evidence" value="ECO:0007669"/>
    <property type="project" value="InterPro"/>
</dbReference>
<dbReference type="SUPFAM" id="SSF51055">
    <property type="entry name" value="Carbohydrate binding domain"/>
    <property type="match status" value="1"/>
</dbReference>
<dbReference type="InterPro" id="IPR004302">
    <property type="entry name" value="Cellulose/chitin-bd_N"/>
</dbReference>
<dbReference type="OrthoDB" id="2702399at2"/>
<evidence type="ECO:0000313" key="6">
    <source>
        <dbReference type="EMBL" id="RAK29428.1"/>
    </source>
</evidence>
<evidence type="ECO:0000256" key="3">
    <source>
        <dbReference type="SAM" id="MobiDB-lite"/>
    </source>
</evidence>
<keyword evidence="2" id="KW-0378">Hydrolase</keyword>
<evidence type="ECO:0000259" key="5">
    <source>
        <dbReference type="SMART" id="SM00495"/>
    </source>
</evidence>
<reference evidence="6 7" key="1">
    <citation type="submission" date="2018-06" db="EMBL/GenBank/DDBJ databases">
        <title>Genomic Encyclopedia of Type Strains, Phase III (KMG-III): the genomes of soil and plant-associated and newly described type strains.</title>
        <authorList>
            <person name="Whitman W."/>
        </authorList>
    </citation>
    <scope>NUCLEOTIDE SEQUENCE [LARGE SCALE GENOMIC DNA]</scope>
    <source>
        <strain evidence="6 7">CGMCC 4.7090</strain>
    </source>
</reference>
<dbReference type="InterPro" id="IPR036573">
    <property type="entry name" value="CBM_sf_5/12"/>
</dbReference>
<feature type="chain" id="PRO_5016459689" evidence="4">
    <location>
        <begin position="29"/>
        <end position="264"/>
    </location>
</feature>
<dbReference type="InterPro" id="IPR014756">
    <property type="entry name" value="Ig_E-set"/>
</dbReference>
<dbReference type="PANTHER" id="PTHR34823">
    <property type="entry name" value="GLCNAC-BINDING PROTEIN A"/>
    <property type="match status" value="1"/>
</dbReference>
<dbReference type="InterPro" id="IPR003610">
    <property type="entry name" value="CBM5/12"/>
</dbReference>
<dbReference type="AlphaFoldDB" id="A0A327ZB86"/>
<evidence type="ECO:0000256" key="4">
    <source>
        <dbReference type="SAM" id="SignalP"/>
    </source>
</evidence>